<reference evidence="2" key="1">
    <citation type="journal article" date="2014" name="Proc. Natl. Acad. Sci. U.S.A.">
        <title>Extensive sampling of basidiomycete genomes demonstrates inadequacy of the white-rot/brown-rot paradigm for wood decay fungi.</title>
        <authorList>
            <person name="Riley R."/>
            <person name="Salamov A.A."/>
            <person name="Brown D.W."/>
            <person name="Nagy L.G."/>
            <person name="Floudas D."/>
            <person name="Held B.W."/>
            <person name="Levasseur A."/>
            <person name="Lombard V."/>
            <person name="Morin E."/>
            <person name="Otillar R."/>
            <person name="Lindquist E.A."/>
            <person name="Sun H."/>
            <person name="LaButti K.M."/>
            <person name="Schmutz J."/>
            <person name="Jabbour D."/>
            <person name="Luo H."/>
            <person name="Baker S.E."/>
            <person name="Pisabarro A.G."/>
            <person name="Walton J.D."/>
            <person name="Blanchette R.A."/>
            <person name="Henrissat B."/>
            <person name="Martin F."/>
            <person name="Cullen D."/>
            <person name="Hibbett D.S."/>
            <person name="Grigoriev I.V."/>
        </authorList>
    </citation>
    <scope>NUCLEOTIDE SEQUENCE [LARGE SCALE GENOMIC DNA]</scope>
    <source>
        <strain evidence="2">MUCL 33604</strain>
    </source>
</reference>
<keyword evidence="2" id="KW-1185">Reference proteome</keyword>
<evidence type="ECO:0000313" key="1">
    <source>
        <dbReference type="EMBL" id="KDQ53830.1"/>
    </source>
</evidence>
<dbReference type="SUPFAM" id="SSF52047">
    <property type="entry name" value="RNI-like"/>
    <property type="match status" value="1"/>
</dbReference>
<dbReference type="AlphaFoldDB" id="A0A067PJ07"/>
<dbReference type="OrthoDB" id="3203373at2759"/>
<evidence type="ECO:0000313" key="2">
    <source>
        <dbReference type="Proteomes" id="UP000027265"/>
    </source>
</evidence>
<dbReference type="Proteomes" id="UP000027265">
    <property type="component" value="Unassembled WGS sequence"/>
</dbReference>
<proteinExistence type="predicted"/>
<evidence type="ECO:0008006" key="3">
    <source>
        <dbReference type="Google" id="ProtNLM"/>
    </source>
</evidence>
<sequence>MSEMHRVRSLELDVCEFHPQIVWFLNQMRHDFAPLLEFFRCNFHGDSNPDLEYWLKSAGTCHLFRGGAPLLHSLSISGTQSSPRLLPPRGGVTSCTIADLQWADAHDKIVPLLTSMPLLTTLTLNNVRTIPDEPFGFPVLLLPSLKSLSMTGYAAFWFCGVLVSPLLESLTIIHSSNYTMDDLLRNIRNTRKFPLLRSLAIQLDVDALVSDGPTEARVFPSLDAEFMKSTSLLTHLRLDSTEESIRLVIRSMMNPHQAEQGPESVLWPHLQSVDFMNCLKSEALDFLSYRNKMGHSLADFSFRGVTIRPAGGDIAEMRRLLQAWDESYEYYE</sequence>
<dbReference type="HOGENOM" id="CLU_836940_0_0_1"/>
<organism evidence="1 2">
    <name type="scientific">Jaapia argillacea MUCL 33604</name>
    <dbReference type="NCBI Taxonomy" id="933084"/>
    <lineage>
        <taxon>Eukaryota</taxon>
        <taxon>Fungi</taxon>
        <taxon>Dikarya</taxon>
        <taxon>Basidiomycota</taxon>
        <taxon>Agaricomycotina</taxon>
        <taxon>Agaricomycetes</taxon>
        <taxon>Agaricomycetidae</taxon>
        <taxon>Jaapiales</taxon>
        <taxon>Jaapiaceae</taxon>
        <taxon>Jaapia</taxon>
    </lineage>
</organism>
<dbReference type="InterPro" id="IPR032675">
    <property type="entry name" value="LRR_dom_sf"/>
</dbReference>
<dbReference type="InParanoid" id="A0A067PJ07"/>
<accession>A0A067PJ07</accession>
<dbReference type="Gene3D" id="3.80.10.10">
    <property type="entry name" value="Ribonuclease Inhibitor"/>
    <property type="match status" value="1"/>
</dbReference>
<dbReference type="EMBL" id="KL197731">
    <property type="protein sequence ID" value="KDQ53830.1"/>
    <property type="molecule type" value="Genomic_DNA"/>
</dbReference>
<protein>
    <recommendedName>
        <fullName evidence="3">F-box domain-containing protein</fullName>
    </recommendedName>
</protein>
<name>A0A067PJ07_9AGAM</name>
<gene>
    <name evidence="1" type="ORF">JAAARDRAFT_38794</name>
</gene>